<name>A0A383E9G5_9ZZZZ</name>
<organism evidence="1">
    <name type="scientific">marine metagenome</name>
    <dbReference type="NCBI Taxonomy" id="408172"/>
    <lineage>
        <taxon>unclassified sequences</taxon>
        <taxon>metagenomes</taxon>
        <taxon>ecological metagenomes</taxon>
    </lineage>
</organism>
<sequence>MSAMTYGMLSERGSENYLDTYRKEHIRLHTEQNEKIGELVDLLKEEL</sequence>
<gene>
    <name evidence="1" type="ORF">METZ01_LOCUS505602</name>
</gene>
<reference evidence="1" key="1">
    <citation type="submission" date="2018-05" db="EMBL/GenBank/DDBJ databases">
        <authorList>
            <person name="Lanie J.A."/>
            <person name="Ng W.-L."/>
            <person name="Kazmierczak K.M."/>
            <person name="Andrzejewski T.M."/>
            <person name="Davidsen T.M."/>
            <person name="Wayne K.J."/>
            <person name="Tettelin H."/>
            <person name="Glass J.I."/>
            <person name="Rusch D."/>
            <person name="Podicherti R."/>
            <person name="Tsui H.-C.T."/>
            <person name="Winkler M.E."/>
        </authorList>
    </citation>
    <scope>NUCLEOTIDE SEQUENCE</scope>
</reference>
<accession>A0A383E9G5</accession>
<evidence type="ECO:0000313" key="1">
    <source>
        <dbReference type="EMBL" id="SVE52748.1"/>
    </source>
</evidence>
<dbReference type="AlphaFoldDB" id="A0A383E9G5"/>
<protein>
    <submittedName>
        <fullName evidence="1">Uncharacterized protein</fullName>
    </submittedName>
</protein>
<proteinExistence type="predicted"/>
<dbReference type="EMBL" id="UINC01223515">
    <property type="protein sequence ID" value="SVE52748.1"/>
    <property type="molecule type" value="Genomic_DNA"/>
</dbReference>